<dbReference type="GO" id="GO:0046872">
    <property type="term" value="F:metal ion binding"/>
    <property type="evidence" value="ECO:0007669"/>
    <property type="project" value="UniProtKB-KW"/>
</dbReference>
<dbReference type="AlphaFoldDB" id="A0A976MD25"/>
<protein>
    <recommendedName>
        <fullName evidence="6">Diphthamide biosynthesis protein 3</fullName>
    </recommendedName>
</protein>
<dbReference type="Proteomes" id="UP000244811">
    <property type="component" value="Chromosome 3"/>
</dbReference>
<dbReference type="GO" id="GO:0017183">
    <property type="term" value="P:protein histidyl modification to diphthamide"/>
    <property type="evidence" value="ECO:0007669"/>
    <property type="project" value="InterPro"/>
</dbReference>
<evidence type="ECO:0000256" key="7">
    <source>
        <dbReference type="ARBA" id="ARBA00048125"/>
    </source>
</evidence>
<dbReference type="Pfam" id="PF05207">
    <property type="entry name" value="Zn_ribbon_CSL"/>
    <property type="match status" value="1"/>
</dbReference>
<evidence type="ECO:0000256" key="4">
    <source>
        <dbReference type="ARBA" id="ARBA00024032"/>
    </source>
</evidence>
<dbReference type="InterPro" id="IPR036671">
    <property type="entry name" value="DPH_MB_sf"/>
</dbReference>
<dbReference type="InterPro" id="IPR007872">
    <property type="entry name" value="DPH_MB_dom"/>
</dbReference>
<comment type="pathway">
    <text evidence="1">Protein modification; peptidyl-diphthamide biosynthesis.</text>
</comment>
<name>A0A976MD25_THEOR</name>
<accession>A0A976MD25</accession>
<dbReference type="Gene3D" id="3.10.660.10">
    <property type="entry name" value="DPH Zinc finger"/>
    <property type="match status" value="1"/>
</dbReference>
<evidence type="ECO:0000256" key="5">
    <source>
        <dbReference type="ARBA" id="ARBA00036267"/>
    </source>
</evidence>
<evidence type="ECO:0000259" key="8">
    <source>
        <dbReference type="PROSITE" id="PS51074"/>
    </source>
</evidence>
<dbReference type="InterPro" id="IPR044248">
    <property type="entry name" value="DPH3/4-like"/>
</dbReference>
<dbReference type="PROSITE" id="PS51074">
    <property type="entry name" value="DPH_MB"/>
    <property type="match status" value="1"/>
</dbReference>
<dbReference type="PANTHER" id="PTHR21454">
    <property type="entry name" value="DPH3 HOMOLOG-RELATED"/>
    <property type="match status" value="1"/>
</dbReference>
<organism evidence="9 10">
    <name type="scientific">Theileria orientalis</name>
    <dbReference type="NCBI Taxonomy" id="68886"/>
    <lineage>
        <taxon>Eukaryota</taxon>
        <taxon>Sar</taxon>
        <taxon>Alveolata</taxon>
        <taxon>Apicomplexa</taxon>
        <taxon>Aconoidasida</taxon>
        <taxon>Piroplasmida</taxon>
        <taxon>Theileriidae</taxon>
        <taxon>Theileria</taxon>
    </lineage>
</organism>
<dbReference type="SUPFAM" id="SSF144217">
    <property type="entry name" value="CSL zinc finger"/>
    <property type="match status" value="1"/>
</dbReference>
<comment type="catalytic activity">
    <reaction evidence="5">
        <text>[3Fe-4S](1+)-[protein] + Fe(2+)-[Dph3] = [3Fe-4S](0)-[protein] + Fe(3+)-[Dph3]</text>
        <dbReference type="Rhea" id="RHEA:71235"/>
        <dbReference type="Rhea" id="RHEA-COMP:17996"/>
        <dbReference type="Rhea" id="RHEA-COMP:17997"/>
        <dbReference type="Rhea" id="RHEA-COMP:18002"/>
        <dbReference type="Rhea" id="RHEA-COMP:18003"/>
        <dbReference type="ChEBI" id="CHEBI:29033"/>
        <dbReference type="ChEBI" id="CHEBI:29034"/>
        <dbReference type="ChEBI" id="CHEBI:33751"/>
        <dbReference type="ChEBI" id="CHEBI:47402"/>
        <dbReference type="ChEBI" id="CHEBI:83228"/>
    </reaction>
</comment>
<proteinExistence type="inferred from homology"/>
<evidence type="ECO:0000256" key="2">
    <source>
        <dbReference type="ARBA" id="ARBA00022723"/>
    </source>
</evidence>
<reference evidence="9" key="1">
    <citation type="submission" date="2022-07" db="EMBL/GenBank/DDBJ databases">
        <title>Evaluation of T. orientalis genome assembly methods using nanopore sequencing and analysis of variation between genomes.</title>
        <authorList>
            <person name="Yam J."/>
            <person name="Micallef M.L."/>
            <person name="Liu M."/>
            <person name="Djordjevic S.P."/>
            <person name="Bogema D.R."/>
            <person name="Jenkins C."/>
        </authorList>
    </citation>
    <scope>NUCLEOTIDE SEQUENCE</scope>
    <source>
        <strain evidence="9">Goon Nure</strain>
    </source>
</reference>
<keyword evidence="2" id="KW-0479">Metal-binding</keyword>
<dbReference type="EMBL" id="CP056070">
    <property type="protein sequence ID" value="UKK01152.1"/>
    <property type="molecule type" value="Genomic_DNA"/>
</dbReference>
<gene>
    <name evidence="9" type="ORF">MACK_001965</name>
</gene>
<comment type="catalytic activity">
    <reaction evidence="7">
        <text>2 [3Fe-4S](0)-[protein] + 2 Fe(2+)-[Dph3] + NADH = 2 [4Fe-4S](1+)-[protein] + 2 [Dph3] + NAD(+) + H(+)</text>
        <dbReference type="Rhea" id="RHEA:71239"/>
        <dbReference type="Rhea" id="RHEA-COMP:17997"/>
        <dbReference type="Rhea" id="RHEA-COMP:17998"/>
        <dbReference type="Rhea" id="RHEA-COMP:18001"/>
        <dbReference type="Rhea" id="RHEA-COMP:18002"/>
        <dbReference type="ChEBI" id="CHEBI:15378"/>
        <dbReference type="ChEBI" id="CHEBI:29033"/>
        <dbReference type="ChEBI" id="CHEBI:33723"/>
        <dbReference type="ChEBI" id="CHEBI:47402"/>
        <dbReference type="ChEBI" id="CHEBI:57540"/>
        <dbReference type="ChEBI" id="CHEBI:57945"/>
        <dbReference type="ChEBI" id="CHEBI:83228"/>
    </reaction>
</comment>
<dbReference type="PANTHER" id="PTHR21454:SF31">
    <property type="entry name" value="DIPHTHAMIDE BIOSYNTHESIS PROTEIN 3"/>
    <property type="match status" value="1"/>
</dbReference>
<evidence type="ECO:0000256" key="3">
    <source>
        <dbReference type="ARBA" id="ARBA00023004"/>
    </source>
</evidence>
<evidence type="ECO:0000313" key="9">
    <source>
        <dbReference type="EMBL" id="UKK01152.1"/>
    </source>
</evidence>
<evidence type="ECO:0000313" key="10">
    <source>
        <dbReference type="Proteomes" id="UP000244811"/>
    </source>
</evidence>
<keyword evidence="3" id="KW-0408">Iron</keyword>
<evidence type="ECO:0000256" key="1">
    <source>
        <dbReference type="ARBA" id="ARBA00005156"/>
    </source>
</evidence>
<comment type="similarity">
    <text evidence="4">Belongs to the DPH3 family.</text>
</comment>
<evidence type="ECO:0000256" key="6">
    <source>
        <dbReference type="ARBA" id="ARBA00041070"/>
    </source>
</evidence>
<feature type="domain" description="DPH-type MB" evidence="8">
    <location>
        <begin position="32"/>
        <end position="88"/>
    </location>
</feature>
<sequence length="100" mass="11399">MSTTLTNTESRLDYSTEIINEGNLAGFNDQLVYEIVELSDCEYDSETETFYYLCPCGDIFELFLDDLLKGNNVAECPSCSLRIKIDLKPGDLDEYVQMRS</sequence>